<organism evidence="1 2">
    <name type="scientific">Candidatus Chryseopegocella kryptomonas</name>
    <dbReference type="NCBI Taxonomy" id="1633643"/>
    <lineage>
        <taxon>Bacteria</taxon>
        <taxon>Pseudomonadati</taxon>
        <taxon>Candidatus Kryptoniota</taxon>
        <taxon>Candidatus Chryseopegocella</taxon>
    </lineage>
</organism>
<dbReference type="EMBL" id="CZVW01000008">
    <property type="protein sequence ID" value="CUT00892.1"/>
    <property type="molecule type" value="Genomic_DNA"/>
</dbReference>
<accession>A0A0P1MXZ6</accession>
<proteinExistence type="predicted"/>
<dbReference type="Proteomes" id="UP000199197">
    <property type="component" value="Unassembled WGS sequence"/>
</dbReference>
<evidence type="ECO:0000313" key="2">
    <source>
        <dbReference type="Proteomes" id="UP000199197"/>
    </source>
</evidence>
<dbReference type="AlphaFoldDB" id="A0A0P1MXZ6"/>
<evidence type="ECO:0000313" key="1">
    <source>
        <dbReference type="EMBL" id="CUT00892.1"/>
    </source>
</evidence>
<dbReference type="OrthoDB" id="880927at2"/>
<name>A0A0P1MXZ6_9BACT</name>
<gene>
    <name evidence="1" type="ORF">JGI23_00939</name>
</gene>
<reference evidence="2" key="1">
    <citation type="submission" date="2015-11" db="EMBL/GenBank/DDBJ databases">
        <authorList>
            <person name="Varghese N."/>
        </authorList>
    </citation>
    <scope>NUCLEOTIDE SEQUENCE [LARGE SCALE GENOMIC DNA]</scope>
    <source>
        <strain evidence="2">JGI-23</strain>
    </source>
</reference>
<dbReference type="RefSeq" id="WP_092349251.1">
    <property type="nucleotide sequence ID" value="NZ_CZVW01000008.1"/>
</dbReference>
<sequence length="229" mass="25625">MAELKKSVLGKISGTIGEITFRQRKGKNIIAVRPRSFIPGNDSASIERRNKFALSARFAQAIYSLPILKMIWSDDTPPQMSPFNNIIRKNVKSITSDGISELTKLTPDIGFTLSSIDITYDNHAINVSVNLPDGFTFNEDSEFYAQINAIAFLSEPSNQAFDPVKFLALASDNIEITNTTQFNFVIKLTNQDEVILNTYQKITLLTVFITLDDTGAPVRYSDTYLKQLK</sequence>
<keyword evidence="2" id="KW-1185">Reference proteome</keyword>
<protein>
    <submittedName>
        <fullName evidence="1">Uncharacterized protein</fullName>
    </submittedName>
</protein>